<accession>A0A2K3KE84</accession>
<reference evidence="1 2" key="2">
    <citation type="journal article" date="2017" name="Front. Plant Sci.">
        <title>Gene Classification and Mining of Molecular Markers Useful in Red Clover (Trifolium pratense) Breeding.</title>
        <authorList>
            <person name="Istvanek J."/>
            <person name="Dluhosova J."/>
            <person name="Dluhos P."/>
            <person name="Patkova L."/>
            <person name="Nedelnik J."/>
            <person name="Repkova J."/>
        </authorList>
    </citation>
    <scope>NUCLEOTIDE SEQUENCE [LARGE SCALE GENOMIC DNA]</scope>
    <source>
        <strain evidence="2">cv. Tatra</strain>
        <tissue evidence="1">Young leaves</tissue>
    </source>
</reference>
<dbReference type="AlphaFoldDB" id="A0A2K3KE84"/>
<comment type="caution">
    <text evidence="1">The sequence shown here is derived from an EMBL/GenBank/DDBJ whole genome shotgun (WGS) entry which is preliminary data.</text>
</comment>
<gene>
    <name evidence="1" type="ORF">L195_g062199</name>
</gene>
<dbReference type="EMBL" id="ASHM01168279">
    <property type="protein sequence ID" value="PNX64607.1"/>
    <property type="molecule type" value="Genomic_DNA"/>
</dbReference>
<dbReference type="Proteomes" id="UP000236291">
    <property type="component" value="Unassembled WGS sequence"/>
</dbReference>
<evidence type="ECO:0000313" key="1">
    <source>
        <dbReference type="EMBL" id="PNX64607.1"/>
    </source>
</evidence>
<feature type="non-terminal residue" evidence="1">
    <location>
        <position position="1"/>
    </location>
</feature>
<sequence length="75" mass="7811">PAPLPRTLEAPSTNRVQGEAFSVVGGVDISNTKSVSLCDLMAPLGEKVISNSDNSTDHATILPAKSGFLRTFLIG</sequence>
<evidence type="ECO:0000313" key="2">
    <source>
        <dbReference type="Proteomes" id="UP000236291"/>
    </source>
</evidence>
<proteinExistence type="predicted"/>
<reference evidence="1 2" key="1">
    <citation type="journal article" date="2014" name="Am. J. Bot.">
        <title>Genome assembly and annotation for red clover (Trifolium pratense; Fabaceae).</title>
        <authorList>
            <person name="Istvanek J."/>
            <person name="Jaros M."/>
            <person name="Krenek A."/>
            <person name="Repkova J."/>
        </authorList>
    </citation>
    <scope>NUCLEOTIDE SEQUENCE [LARGE SCALE GENOMIC DNA]</scope>
    <source>
        <strain evidence="2">cv. Tatra</strain>
        <tissue evidence="1">Young leaves</tissue>
    </source>
</reference>
<organism evidence="1 2">
    <name type="scientific">Trifolium pratense</name>
    <name type="common">Red clover</name>
    <dbReference type="NCBI Taxonomy" id="57577"/>
    <lineage>
        <taxon>Eukaryota</taxon>
        <taxon>Viridiplantae</taxon>
        <taxon>Streptophyta</taxon>
        <taxon>Embryophyta</taxon>
        <taxon>Tracheophyta</taxon>
        <taxon>Spermatophyta</taxon>
        <taxon>Magnoliopsida</taxon>
        <taxon>eudicotyledons</taxon>
        <taxon>Gunneridae</taxon>
        <taxon>Pentapetalae</taxon>
        <taxon>rosids</taxon>
        <taxon>fabids</taxon>
        <taxon>Fabales</taxon>
        <taxon>Fabaceae</taxon>
        <taxon>Papilionoideae</taxon>
        <taxon>50 kb inversion clade</taxon>
        <taxon>NPAAA clade</taxon>
        <taxon>Hologalegina</taxon>
        <taxon>IRL clade</taxon>
        <taxon>Trifolieae</taxon>
        <taxon>Trifolium</taxon>
    </lineage>
</organism>
<protein>
    <submittedName>
        <fullName evidence="1">Uncharacterized protein</fullName>
    </submittedName>
</protein>
<name>A0A2K3KE84_TRIPR</name>